<accession>A0A6N9Q458</accession>
<dbReference type="AlphaFoldDB" id="A0A6N9Q458"/>
<dbReference type="OrthoDB" id="2376882at2"/>
<proteinExistence type="predicted"/>
<reference evidence="1 2" key="1">
    <citation type="submission" date="2019-01" db="EMBL/GenBank/DDBJ databases">
        <title>Chengkuizengella sp. nov., isolated from deep-sea sediment of East Pacific Ocean.</title>
        <authorList>
            <person name="Yang J."/>
            <person name="Lai Q."/>
            <person name="Shao Z."/>
        </authorList>
    </citation>
    <scope>NUCLEOTIDE SEQUENCE [LARGE SCALE GENOMIC DNA]</scope>
    <source>
        <strain evidence="1 2">YPA3-1-1</strain>
    </source>
</reference>
<dbReference type="InterPro" id="IPR014962">
    <property type="entry name" value="YolD"/>
</dbReference>
<dbReference type="RefSeq" id="WP_160646398.1">
    <property type="nucleotide sequence ID" value="NZ_SIJB01000026.1"/>
</dbReference>
<name>A0A6N9Q458_9BACL</name>
<evidence type="ECO:0000313" key="1">
    <source>
        <dbReference type="EMBL" id="NBI29587.1"/>
    </source>
</evidence>
<comment type="caution">
    <text evidence="1">The sequence shown here is derived from an EMBL/GenBank/DDBJ whole genome shotgun (WGS) entry which is preliminary data.</text>
</comment>
<protein>
    <submittedName>
        <fullName evidence="1">YolD-like family protein</fullName>
    </submittedName>
</protein>
<dbReference type="PANTHER" id="PTHR40051">
    <property type="entry name" value="IG HYPOTHETICAL 15966"/>
    <property type="match status" value="1"/>
</dbReference>
<keyword evidence="2" id="KW-1185">Reference proteome</keyword>
<gene>
    <name evidence="1" type="ORF">ERL59_11520</name>
</gene>
<dbReference type="EMBL" id="SIJB01000026">
    <property type="protein sequence ID" value="NBI29587.1"/>
    <property type="molecule type" value="Genomic_DNA"/>
</dbReference>
<dbReference type="Proteomes" id="UP000448943">
    <property type="component" value="Unassembled WGS sequence"/>
</dbReference>
<evidence type="ECO:0000313" key="2">
    <source>
        <dbReference type="Proteomes" id="UP000448943"/>
    </source>
</evidence>
<dbReference type="PANTHER" id="PTHR40051:SF1">
    <property type="entry name" value="YOLD-LIKE FAMILY PROTEIN"/>
    <property type="match status" value="1"/>
</dbReference>
<dbReference type="Pfam" id="PF08863">
    <property type="entry name" value="YolD"/>
    <property type="match status" value="1"/>
</dbReference>
<organism evidence="1 2">
    <name type="scientific">Chengkuizengella marina</name>
    <dbReference type="NCBI Taxonomy" id="2507566"/>
    <lineage>
        <taxon>Bacteria</taxon>
        <taxon>Bacillati</taxon>
        <taxon>Bacillota</taxon>
        <taxon>Bacilli</taxon>
        <taxon>Bacillales</taxon>
        <taxon>Paenibacillaceae</taxon>
        <taxon>Chengkuizengella</taxon>
    </lineage>
</organism>
<sequence length="111" mass="13156">MSKKLEGNGLWESSRMMLPEHKERINLYNEQRKKKKKPQLIDEQVGIISQRLSDSMMDDEEITIEIFNENGKNQFVTGIVSKMDSAIRRIKLQCYNDDCQWIQFDNIMDVK</sequence>